<feature type="compositionally biased region" description="Basic and acidic residues" evidence="1">
    <location>
        <begin position="93"/>
        <end position="110"/>
    </location>
</feature>
<dbReference type="Proteomes" id="UP000624325">
    <property type="component" value="Unassembled WGS sequence"/>
</dbReference>
<dbReference type="EMBL" id="BONC01000128">
    <property type="protein sequence ID" value="GIF61757.1"/>
    <property type="molecule type" value="Genomic_DNA"/>
</dbReference>
<evidence type="ECO:0000313" key="3">
    <source>
        <dbReference type="Proteomes" id="UP000624325"/>
    </source>
</evidence>
<protein>
    <submittedName>
        <fullName evidence="2">Uncharacterized protein</fullName>
    </submittedName>
</protein>
<keyword evidence="3" id="KW-1185">Reference proteome</keyword>
<accession>A0ABQ4CG65</accession>
<feature type="region of interest" description="Disordered" evidence="1">
    <location>
        <begin position="1"/>
        <end position="52"/>
    </location>
</feature>
<feature type="region of interest" description="Disordered" evidence="1">
    <location>
        <begin position="93"/>
        <end position="118"/>
    </location>
</feature>
<name>A0ABQ4CG65_9ACTN</name>
<comment type="caution">
    <text evidence="2">The sequence shown here is derived from an EMBL/GenBank/DDBJ whole genome shotgun (WGS) entry which is preliminary data.</text>
</comment>
<proteinExistence type="predicted"/>
<organism evidence="2 3">
    <name type="scientific">Asanoa iriomotensis</name>
    <dbReference type="NCBI Taxonomy" id="234613"/>
    <lineage>
        <taxon>Bacteria</taxon>
        <taxon>Bacillati</taxon>
        <taxon>Actinomycetota</taxon>
        <taxon>Actinomycetes</taxon>
        <taxon>Micromonosporales</taxon>
        <taxon>Micromonosporaceae</taxon>
        <taxon>Asanoa</taxon>
    </lineage>
</organism>
<evidence type="ECO:0000256" key="1">
    <source>
        <dbReference type="SAM" id="MobiDB-lite"/>
    </source>
</evidence>
<sequence>MGRLKPSRPESRPGADLRGDGWDGWDGSPLPNDDPSRAPNDQPGSYRPAESHRDAFAYGSTFTCPRSWLYDALSGPLYGNLPHRVIDVRAITDRPRKPHRNEIRGLRDARYTPTGGPQ</sequence>
<gene>
    <name evidence="2" type="ORF">Air01nite_78520</name>
</gene>
<feature type="compositionally biased region" description="Basic and acidic residues" evidence="1">
    <location>
        <begin position="7"/>
        <end position="21"/>
    </location>
</feature>
<reference evidence="2 3" key="1">
    <citation type="submission" date="2021-01" db="EMBL/GenBank/DDBJ databases">
        <title>Whole genome shotgun sequence of Asanoa iriomotensis NBRC 100142.</title>
        <authorList>
            <person name="Komaki H."/>
            <person name="Tamura T."/>
        </authorList>
    </citation>
    <scope>NUCLEOTIDE SEQUENCE [LARGE SCALE GENOMIC DNA]</scope>
    <source>
        <strain evidence="2 3">NBRC 100142</strain>
    </source>
</reference>
<evidence type="ECO:0000313" key="2">
    <source>
        <dbReference type="EMBL" id="GIF61757.1"/>
    </source>
</evidence>